<dbReference type="RefSeq" id="WP_136915201.1">
    <property type="nucleotide sequence ID" value="NZ_CP039371.1"/>
</dbReference>
<evidence type="ECO:0000313" key="2">
    <source>
        <dbReference type="Proteomes" id="UP000298551"/>
    </source>
</evidence>
<dbReference type="AlphaFoldDB" id="A0A4D6XB12"/>
<evidence type="ECO:0000313" key="1">
    <source>
        <dbReference type="EMBL" id="QCI13049.1"/>
    </source>
</evidence>
<reference evidence="2" key="1">
    <citation type="submission" date="2019-04" db="EMBL/GenBank/DDBJ databases">
        <title>Genome sequence of Pseudomonas putida 1290, an auxin catabolizing strain.</title>
        <authorList>
            <person name="Laird T.S."/>
            <person name="Leveau J.H.J."/>
        </authorList>
    </citation>
    <scope>NUCLEOTIDE SEQUENCE [LARGE SCALE GENOMIC DNA]</scope>
    <source>
        <strain evidence="2">1290</strain>
    </source>
</reference>
<proteinExistence type="predicted"/>
<protein>
    <submittedName>
        <fullName evidence="1">Uncharacterized protein</fullName>
    </submittedName>
</protein>
<dbReference type="Proteomes" id="UP000298551">
    <property type="component" value="Chromosome"/>
</dbReference>
<gene>
    <name evidence="1" type="ORF">E6B08_17465</name>
</gene>
<name>A0A4D6XB12_PSEPU</name>
<dbReference type="OrthoDB" id="7030549at2"/>
<dbReference type="EMBL" id="CP039371">
    <property type="protein sequence ID" value="QCI13049.1"/>
    <property type="molecule type" value="Genomic_DNA"/>
</dbReference>
<sequence length="137" mass="15231">MHTHEMKKHVLQGLEAAGWKAVDDKSLSLPCVAKKDFETAAGVKTALAYVVDTPDACLRVSGEYTSEGNNVLSTTAFYVWYRPRPTSPTTIDVDEHLFKLREEVLPEDLIAGAKVFAQAAEKEISESYAVRLHRHQS</sequence>
<organism evidence="1 2">
    <name type="scientific">Pseudomonas putida</name>
    <name type="common">Arthrobacter siderocapsulatus</name>
    <dbReference type="NCBI Taxonomy" id="303"/>
    <lineage>
        <taxon>Bacteria</taxon>
        <taxon>Pseudomonadati</taxon>
        <taxon>Pseudomonadota</taxon>
        <taxon>Gammaproteobacteria</taxon>
        <taxon>Pseudomonadales</taxon>
        <taxon>Pseudomonadaceae</taxon>
        <taxon>Pseudomonas</taxon>
    </lineage>
</organism>
<accession>A0A4D6XB12</accession>